<accession>A0A4Z2EAT8</accession>
<protein>
    <submittedName>
        <fullName evidence="1">Uncharacterized protein</fullName>
    </submittedName>
</protein>
<keyword evidence="2" id="KW-1185">Reference proteome</keyword>
<dbReference type="AlphaFoldDB" id="A0A4Z2EAT8"/>
<dbReference type="Proteomes" id="UP000314294">
    <property type="component" value="Unassembled WGS sequence"/>
</dbReference>
<proteinExistence type="predicted"/>
<comment type="caution">
    <text evidence="1">The sequence shown here is derived from an EMBL/GenBank/DDBJ whole genome shotgun (WGS) entry which is preliminary data.</text>
</comment>
<dbReference type="EMBL" id="SRLO01011952">
    <property type="protein sequence ID" value="TNN25664.1"/>
    <property type="molecule type" value="Genomic_DNA"/>
</dbReference>
<reference evidence="1 2" key="1">
    <citation type="submission" date="2019-03" db="EMBL/GenBank/DDBJ databases">
        <title>First draft genome of Liparis tanakae, snailfish: a comprehensive survey of snailfish specific genes.</title>
        <authorList>
            <person name="Kim W."/>
            <person name="Song I."/>
            <person name="Jeong J.-H."/>
            <person name="Kim D."/>
            <person name="Kim S."/>
            <person name="Ryu S."/>
            <person name="Song J.Y."/>
            <person name="Lee S.K."/>
        </authorList>
    </citation>
    <scope>NUCLEOTIDE SEQUENCE [LARGE SCALE GENOMIC DNA]</scope>
    <source>
        <tissue evidence="1">Muscle</tissue>
    </source>
</reference>
<name>A0A4Z2EAT8_9TELE</name>
<sequence length="80" mass="8419">MFNTKRTQKCCHTSSQSGGVGVGLGDLCVAGCCVTGARPSRLHSSVQSCTTWPTPLEQTSCSAHESSSIKWAENIPESFG</sequence>
<evidence type="ECO:0000313" key="1">
    <source>
        <dbReference type="EMBL" id="TNN25664.1"/>
    </source>
</evidence>
<organism evidence="1 2">
    <name type="scientific">Liparis tanakae</name>
    <name type="common">Tanaka's snailfish</name>
    <dbReference type="NCBI Taxonomy" id="230148"/>
    <lineage>
        <taxon>Eukaryota</taxon>
        <taxon>Metazoa</taxon>
        <taxon>Chordata</taxon>
        <taxon>Craniata</taxon>
        <taxon>Vertebrata</taxon>
        <taxon>Euteleostomi</taxon>
        <taxon>Actinopterygii</taxon>
        <taxon>Neopterygii</taxon>
        <taxon>Teleostei</taxon>
        <taxon>Neoteleostei</taxon>
        <taxon>Acanthomorphata</taxon>
        <taxon>Eupercaria</taxon>
        <taxon>Perciformes</taxon>
        <taxon>Cottioidei</taxon>
        <taxon>Cottales</taxon>
        <taxon>Liparidae</taxon>
        <taxon>Liparis</taxon>
    </lineage>
</organism>
<evidence type="ECO:0000313" key="2">
    <source>
        <dbReference type="Proteomes" id="UP000314294"/>
    </source>
</evidence>
<gene>
    <name evidence="1" type="ORF">EYF80_064205</name>
</gene>